<evidence type="ECO:0000313" key="2">
    <source>
        <dbReference type="Proteomes" id="UP000789860"/>
    </source>
</evidence>
<comment type="caution">
    <text evidence="1">The sequence shown here is derived from an EMBL/GenBank/DDBJ whole genome shotgun (WGS) entry which is preliminary data.</text>
</comment>
<evidence type="ECO:0000313" key="1">
    <source>
        <dbReference type="EMBL" id="CAG8473136.1"/>
    </source>
</evidence>
<protein>
    <submittedName>
        <fullName evidence="1">2254_t:CDS:1</fullName>
    </submittedName>
</protein>
<accession>A0ACA9KHD8</accession>
<reference evidence="1" key="1">
    <citation type="submission" date="2021-06" db="EMBL/GenBank/DDBJ databases">
        <authorList>
            <person name="Kallberg Y."/>
            <person name="Tangrot J."/>
            <person name="Rosling A."/>
        </authorList>
    </citation>
    <scope>NUCLEOTIDE SEQUENCE</scope>
    <source>
        <strain evidence="1">AU212A</strain>
    </source>
</reference>
<sequence length="111" mass="12965">MSNFIKSSTKYLLIQFLIFEFFTSYICFGFSLLKRSAIPSETCPCIPNIIQQGIICNENYMEEIAEGHLFQGCSEDDEATLFCDHYDEDFALSCRRSPLRRFLPKYVRNSF</sequence>
<keyword evidence="2" id="KW-1185">Reference proteome</keyword>
<dbReference type="EMBL" id="CAJVPM010001759">
    <property type="protein sequence ID" value="CAG8473136.1"/>
    <property type="molecule type" value="Genomic_DNA"/>
</dbReference>
<name>A0ACA9KHD8_9GLOM</name>
<gene>
    <name evidence="1" type="ORF">SCALOS_LOCUS2114</name>
</gene>
<dbReference type="Proteomes" id="UP000789860">
    <property type="component" value="Unassembled WGS sequence"/>
</dbReference>
<organism evidence="1 2">
    <name type="scientific">Scutellospora calospora</name>
    <dbReference type="NCBI Taxonomy" id="85575"/>
    <lineage>
        <taxon>Eukaryota</taxon>
        <taxon>Fungi</taxon>
        <taxon>Fungi incertae sedis</taxon>
        <taxon>Mucoromycota</taxon>
        <taxon>Glomeromycotina</taxon>
        <taxon>Glomeromycetes</taxon>
        <taxon>Diversisporales</taxon>
        <taxon>Gigasporaceae</taxon>
        <taxon>Scutellospora</taxon>
    </lineage>
</organism>
<proteinExistence type="predicted"/>